<feature type="transmembrane region" description="Helical" evidence="6">
    <location>
        <begin position="288"/>
        <end position="309"/>
    </location>
</feature>
<dbReference type="Proteomes" id="UP000245680">
    <property type="component" value="Unassembled WGS sequence"/>
</dbReference>
<dbReference type="PANTHER" id="PTHR30250:SF11">
    <property type="entry name" value="O-ANTIGEN TRANSPORTER-RELATED"/>
    <property type="match status" value="1"/>
</dbReference>
<dbReference type="PANTHER" id="PTHR30250">
    <property type="entry name" value="PST FAMILY PREDICTED COLANIC ACID TRANSPORTER"/>
    <property type="match status" value="1"/>
</dbReference>
<protein>
    <recommendedName>
        <fullName evidence="9">O-antigen/teichoic acid export membrane protein</fullName>
    </recommendedName>
</protein>
<dbReference type="OrthoDB" id="7835836at2"/>
<gene>
    <name evidence="7" type="ORF">DKT77_00845</name>
</gene>
<feature type="transmembrane region" description="Helical" evidence="6">
    <location>
        <begin position="133"/>
        <end position="155"/>
    </location>
</feature>
<evidence type="ECO:0000256" key="3">
    <source>
        <dbReference type="ARBA" id="ARBA00022692"/>
    </source>
</evidence>
<evidence type="ECO:0008006" key="9">
    <source>
        <dbReference type="Google" id="ProtNLM"/>
    </source>
</evidence>
<dbReference type="EMBL" id="QGKU01000003">
    <property type="protein sequence ID" value="PWR04547.1"/>
    <property type="molecule type" value="Genomic_DNA"/>
</dbReference>
<keyword evidence="8" id="KW-1185">Reference proteome</keyword>
<feature type="transmembrane region" description="Helical" evidence="6">
    <location>
        <begin position="102"/>
        <end position="121"/>
    </location>
</feature>
<proteinExistence type="predicted"/>
<feature type="transmembrane region" description="Helical" evidence="6">
    <location>
        <begin position="213"/>
        <end position="236"/>
    </location>
</feature>
<feature type="transmembrane region" description="Helical" evidence="6">
    <location>
        <begin position="242"/>
        <end position="261"/>
    </location>
</feature>
<evidence type="ECO:0000313" key="7">
    <source>
        <dbReference type="EMBL" id="PWR04547.1"/>
    </source>
</evidence>
<evidence type="ECO:0000256" key="6">
    <source>
        <dbReference type="SAM" id="Phobius"/>
    </source>
</evidence>
<feature type="transmembrane region" description="Helical" evidence="6">
    <location>
        <begin position="70"/>
        <end position="96"/>
    </location>
</feature>
<evidence type="ECO:0000313" key="8">
    <source>
        <dbReference type="Proteomes" id="UP000245680"/>
    </source>
</evidence>
<dbReference type="InterPro" id="IPR050833">
    <property type="entry name" value="Poly_Biosynth_Transport"/>
</dbReference>
<keyword evidence="5 6" id="KW-0472">Membrane</keyword>
<evidence type="ECO:0000256" key="4">
    <source>
        <dbReference type="ARBA" id="ARBA00022989"/>
    </source>
</evidence>
<comment type="subcellular location">
    <subcellularLocation>
        <location evidence="1">Cell membrane</location>
        <topology evidence="1">Multi-pass membrane protein</topology>
    </subcellularLocation>
</comment>
<dbReference type="GO" id="GO:0005886">
    <property type="term" value="C:plasma membrane"/>
    <property type="evidence" value="ECO:0007669"/>
    <property type="project" value="UniProtKB-SubCell"/>
</dbReference>
<dbReference type="RefSeq" id="WP_109809849.1">
    <property type="nucleotide sequence ID" value="NZ_QGKU01000003.1"/>
</dbReference>
<sequence>MFVVLFKFLEVGSRAVFVVFTIYTLDVAQAGQFGLLVTLQGLASFAIGYERHLDLLRGMAGRPAAEFDRGVAGSLLLFGVNYLLVLPVFVAALALMVEASPAVITMCLVIATAEQLMNLAYHMAMVEPRYRPMLTVTVVKNTCIAGGVLLVALFWPELTLTKVIALWAAGSLAGLAVIARIWLRLRVCTPSQEPSPGLLGELAPQYRASRTHFLLGLTAVLTLQADRLLVGGLLSLEQAGVFFRHVMLVSMLYQVFNIAFYNRIMPKVFVQGRDGSPAQLARIVRREYLNVLVFWGLAATCGAALLWATGGALEQRYHLEQSFFLGLLGVSAIRARADLNGLVFNALHREGFVFRAQILSFAIGFPFMVGLTIWFGIPGLIAATGLGASAYLLLTRIRLARLMTEYSHVR</sequence>
<keyword evidence="4 6" id="KW-1133">Transmembrane helix</keyword>
<comment type="caution">
    <text evidence="7">The sequence shown here is derived from an EMBL/GenBank/DDBJ whole genome shotgun (WGS) entry which is preliminary data.</text>
</comment>
<feature type="transmembrane region" description="Helical" evidence="6">
    <location>
        <begin position="161"/>
        <end position="183"/>
    </location>
</feature>
<name>A0A2V2LNF4_9RHOB</name>
<keyword evidence="2" id="KW-1003">Cell membrane</keyword>
<dbReference type="AlphaFoldDB" id="A0A2V2LNF4"/>
<feature type="transmembrane region" description="Helical" evidence="6">
    <location>
        <begin position="30"/>
        <end position="49"/>
    </location>
</feature>
<evidence type="ECO:0000256" key="1">
    <source>
        <dbReference type="ARBA" id="ARBA00004651"/>
    </source>
</evidence>
<evidence type="ECO:0000256" key="5">
    <source>
        <dbReference type="ARBA" id="ARBA00023136"/>
    </source>
</evidence>
<keyword evidence="3 6" id="KW-0812">Transmembrane</keyword>
<reference evidence="7 8" key="1">
    <citation type="submission" date="2018-05" db="EMBL/GenBank/DDBJ databases">
        <title>Rhodobacteraceae gen. nov., sp. nov. isolated from sea water.</title>
        <authorList>
            <person name="Ren Y."/>
        </authorList>
    </citation>
    <scope>NUCLEOTIDE SEQUENCE [LARGE SCALE GENOMIC DNA]</scope>
    <source>
        <strain evidence="7 8">TG-679</strain>
    </source>
</reference>
<accession>A0A2V2LNF4</accession>
<organism evidence="7 8">
    <name type="scientific">Meridianimarinicoccus roseus</name>
    <dbReference type="NCBI Taxonomy" id="2072018"/>
    <lineage>
        <taxon>Bacteria</taxon>
        <taxon>Pseudomonadati</taxon>
        <taxon>Pseudomonadota</taxon>
        <taxon>Alphaproteobacteria</taxon>
        <taxon>Rhodobacterales</taxon>
        <taxon>Paracoccaceae</taxon>
        <taxon>Meridianimarinicoccus</taxon>
    </lineage>
</organism>
<feature type="transmembrane region" description="Helical" evidence="6">
    <location>
        <begin position="375"/>
        <end position="394"/>
    </location>
</feature>
<evidence type="ECO:0000256" key="2">
    <source>
        <dbReference type="ARBA" id="ARBA00022475"/>
    </source>
</evidence>